<proteinExistence type="inferred from homology"/>
<sequence>MLQRVLCKSSHPVFPKKPPRHRRGCKERFEYGKENPPETAQLEQTAASRGLCGRRTVCRLLLSLPSPEVPAETTRPDEAEEVSAEDTAQDAEVLAQAAHLERKPYFYTILVSGVDDHNGGSDTNILVAVDAENDYIYGVSIPRDTKAVINGKNHKINFAYNSGGTALLAETISQQLGIPVDFTVTVDLDGFAALVNAIGGVDFEVPISMNYDDPYQDLHIHFSAGMQHLSGAEALKVVRFRHNNDGSGYGSEDIGRMQTQQNFLKAVAQQTLTLSNVDKVGEFAKIFQQYVDTDLSLGNLAWLGKEAISMGVDKISFSTLPNEWRSPYIYLDPDATLELVNQYLNPYVEDRTMEDLDIPS</sequence>
<dbReference type="NCBIfam" id="TIGR00350">
    <property type="entry name" value="lytR_cpsA_psr"/>
    <property type="match status" value="1"/>
</dbReference>
<evidence type="ECO:0000259" key="2">
    <source>
        <dbReference type="Pfam" id="PF03816"/>
    </source>
</evidence>
<dbReference type="AlphaFoldDB" id="A0A4D7AN25"/>
<dbReference type="Gene3D" id="3.40.630.190">
    <property type="entry name" value="LCP protein"/>
    <property type="match status" value="1"/>
</dbReference>
<comment type="similarity">
    <text evidence="1">Belongs to the LytR/CpsA/Psr (LCP) family.</text>
</comment>
<dbReference type="EMBL" id="CP034413">
    <property type="protein sequence ID" value="QCI58928.1"/>
    <property type="molecule type" value="Genomic_DNA"/>
</dbReference>
<reference evidence="4" key="1">
    <citation type="submission" date="2018-12" db="EMBL/GenBank/DDBJ databases">
        <title>Dusodibacter welbiota gen. nov., sp. nov., isolated from human faeces and emended description of the Oscillibacter genus.</title>
        <authorList>
            <person name="Le Roy T."/>
            <person name="Van der Smissen P."/>
            <person name="Delzenne N."/>
            <person name="Muccioli G."/>
            <person name="Collet J.F."/>
            <person name="Cani P.D."/>
        </authorList>
    </citation>
    <scope>NUCLEOTIDE SEQUENCE [LARGE SCALE GENOMIC DNA]</scope>
    <source>
        <strain evidence="4">J115</strain>
    </source>
</reference>
<dbReference type="InterPro" id="IPR050922">
    <property type="entry name" value="LytR/CpsA/Psr_CW_biosynth"/>
</dbReference>
<dbReference type="PANTHER" id="PTHR33392">
    <property type="entry name" value="POLYISOPRENYL-TEICHOIC ACID--PEPTIDOGLYCAN TEICHOIC ACID TRANSFERASE TAGU"/>
    <property type="match status" value="1"/>
</dbReference>
<dbReference type="PANTHER" id="PTHR33392:SF6">
    <property type="entry name" value="POLYISOPRENYL-TEICHOIC ACID--PEPTIDOGLYCAN TEICHOIC ACID TRANSFERASE TAGU"/>
    <property type="match status" value="1"/>
</dbReference>
<dbReference type="Proteomes" id="UP000298642">
    <property type="component" value="Chromosome"/>
</dbReference>
<accession>A0A4D7AN25</accession>
<name>A0A4D7AN25_9FIRM</name>
<feature type="domain" description="Cell envelope-related transcriptional attenuator" evidence="2">
    <location>
        <begin position="121"/>
        <end position="271"/>
    </location>
</feature>
<evidence type="ECO:0000313" key="3">
    <source>
        <dbReference type="EMBL" id="QCI58928.1"/>
    </source>
</evidence>
<protein>
    <submittedName>
        <fullName evidence="3">LCP family protein</fullName>
    </submittedName>
</protein>
<dbReference type="InterPro" id="IPR004474">
    <property type="entry name" value="LytR_CpsA_psr"/>
</dbReference>
<dbReference type="KEGG" id="obj:EIO64_06535"/>
<organism evidence="3 4">
    <name type="scientific">Dysosmobacter welbionis</name>
    <dbReference type="NCBI Taxonomy" id="2093857"/>
    <lineage>
        <taxon>Bacteria</taxon>
        <taxon>Bacillati</taxon>
        <taxon>Bacillota</taxon>
        <taxon>Clostridia</taxon>
        <taxon>Eubacteriales</taxon>
        <taxon>Oscillospiraceae</taxon>
        <taxon>Dysosmobacter</taxon>
    </lineage>
</organism>
<dbReference type="Pfam" id="PF03816">
    <property type="entry name" value="LytR_cpsA_psr"/>
    <property type="match status" value="1"/>
</dbReference>
<evidence type="ECO:0000313" key="4">
    <source>
        <dbReference type="Proteomes" id="UP000298642"/>
    </source>
</evidence>
<evidence type="ECO:0000256" key="1">
    <source>
        <dbReference type="ARBA" id="ARBA00006068"/>
    </source>
</evidence>
<keyword evidence="4" id="KW-1185">Reference proteome</keyword>
<gene>
    <name evidence="3" type="ORF">EIO64_06535</name>
</gene>
<dbReference type="RefSeq" id="WP_136891021.1">
    <property type="nucleotide sequence ID" value="NZ_CP034413.3"/>
</dbReference>